<dbReference type="PROSITE" id="PS50118">
    <property type="entry name" value="HMG_BOX_2"/>
    <property type="match status" value="1"/>
</dbReference>
<dbReference type="GO" id="GO:0005634">
    <property type="term" value="C:nucleus"/>
    <property type="evidence" value="ECO:0007669"/>
    <property type="project" value="UniProtKB-UniRule"/>
</dbReference>
<evidence type="ECO:0000256" key="2">
    <source>
        <dbReference type="ARBA" id="ARBA00023163"/>
    </source>
</evidence>
<feature type="domain" description="HMG box" evidence="5">
    <location>
        <begin position="402"/>
        <end position="470"/>
    </location>
</feature>
<protein>
    <recommendedName>
        <fullName evidence="5">HMG box domain-containing protein</fullName>
    </recommendedName>
</protein>
<dbReference type="InterPro" id="IPR009071">
    <property type="entry name" value="HMG_box_dom"/>
</dbReference>
<dbReference type="AlphaFoldDB" id="A0AAV9V171"/>
<feature type="compositionally biased region" description="Low complexity" evidence="4">
    <location>
        <begin position="311"/>
        <end position="322"/>
    </location>
</feature>
<dbReference type="InterPro" id="IPR036910">
    <property type="entry name" value="HMG_box_dom_sf"/>
</dbReference>
<evidence type="ECO:0000256" key="3">
    <source>
        <dbReference type="PROSITE-ProRule" id="PRU00267"/>
    </source>
</evidence>
<feature type="compositionally biased region" description="Acidic residues" evidence="4">
    <location>
        <begin position="326"/>
        <end position="337"/>
    </location>
</feature>
<evidence type="ECO:0000256" key="4">
    <source>
        <dbReference type="SAM" id="MobiDB-lite"/>
    </source>
</evidence>
<dbReference type="InterPro" id="IPR050140">
    <property type="entry name" value="SRY-related_HMG-box_TF-like"/>
</dbReference>
<keyword evidence="2" id="KW-0804">Transcription</keyword>
<accession>A0AAV9V171</accession>
<dbReference type="GO" id="GO:0000978">
    <property type="term" value="F:RNA polymerase II cis-regulatory region sequence-specific DNA binding"/>
    <property type="evidence" value="ECO:0007669"/>
    <property type="project" value="TreeGrafter"/>
</dbReference>
<gene>
    <name evidence="6" type="ORF">TWF696_005307</name>
</gene>
<evidence type="ECO:0000313" key="6">
    <source>
        <dbReference type="EMBL" id="KAK6353339.1"/>
    </source>
</evidence>
<dbReference type="PANTHER" id="PTHR10270:SF161">
    <property type="entry name" value="SEX-DETERMINING REGION Y PROTEIN"/>
    <property type="match status" value="1"/>
</dbReference>
<dbReference type="SMART" id="SM00398">
    <property type="entry name" value="HMG"/>
    <property type="match status" value="1"/>
</dbReference>
<feature type="region of interest" description="Disordered" evidence="4">
    <location>
        <begin position="472"/>
        <end position="493"/>
    </location>
</feature>
<keyword evidence="3" id="KW-0539">Nucleus</keyword>
<dbReference type="GO" id="GO:0030154">
    <property type="term" value="P:cell differentiation"/>
    <property type="evidence" value="ECO:0007669"/>
    <property type="project" value="TreeGrafter"/>
</dbReference>
<dbReference type="Pfam" id="PF00505">
    <property type="entry name" value="HMG_box"/>
    <property type="match status" value="1"/>
</dbReference>
<proteinExistence type="predicted"/>
<evidence type="ECO:0000313" key="7">
    <source>
        <dbReference type="Proteomes" id="UP001375240"/>
    </source>
</evidence>
<keyword evidence="1 3" id="KW-0238">DNA-binding</keyword>
<feature type="DNA-binding region" description="HMG box" evidence="3">
    <location>
        <begin position="402"/>
        <end position="470"/>
    </location>
</feature>
<keyword evidence="7" id="KW-1185">Reference proteome</keyword>
<feature type="region of interest" description="Disordered" evidence="4">
    <location>
        <begin position="358"/>
        <end position="387"/>
    </location>
</feature>
<dbReference type="GO" id="GO:0001228">
    <property type="term" value="F:DNA-binding transcription activator activity, RNA polymerase II-specific"/>
    <property type="evidence" value="ECO:0007669"/>
    <property type="project" value="TreeGrafter"/>
</dbReference>
<dbReference type="Gene3D" id="1.10.30.10">
    <property type="entry name" value="High mobility group box domain"/>
    <property type="match status" value="1"/>
</dbReference>
<dbReference type="SUPFAM" id="SSF47095">
    <property type="entry name" value="HMG-box"/>
    <property type="match status" value="1"/>
</dbReference>
<name>A0AAV9V171_9PEZI</name>
<dbReference type="CDD" id="cd01389">
    <property type="entry name" value="HMG-box_ROX1-like"/>
    <property type="match status" value="1"/>
</dbReference>
<evidence type="ECO:0000256" key="1">
    <source>
        <dbReference type="ARBA" id="ARBA00023125"/>
    </source>
</evidence>
<reference evidence="6 7" key="1">
    <citation type="submission" date="2019-10" db="EMBL/GenBank/DDBJ databases">
        <authorList>
            <person name="Palmer J.M."/>
        </authorList>
    </citation>
    <scope>NUCLEOTIDE SEQUENCE [LARGE SCALE GENOMIC DNA]</scope>
    <source>
        <strain evidence="6 7">TWF696</strain>
    </source>
</reference>
<dbReference type="PANTHER" id="PTHR10270">
    <property type="entry name" value="SOX TRANSCRIPTION FACTOR"/>
    <property type="match status" value="1"/>
</dbReference>
<dbReference type="EMBL" id="JAVHNQ010000003">
    <property type="protein sequence ID" value="KAK6353339.1"/>
    <property type="molecule type" value="Genomic_DNA"/>
</dbReference>
<comment type="caution">
    <text evidence="6">The sequence shown here is derived from an EMBL/GenBank/DDBJ whole genome shotgun (WGS) entry which is preliminary data.</text>
</comment>
<dbReference type="Proteomes" id="UP001375240">
    <property type="component" value="Unassembled WGS sequence"/>
</dbReference>
<organism evidence="6 7">
    <name type="scientific">Orbilia brochopaga</name>
    <dbReference type="NCBI Taxonomy" id="3140254"/>
    <lineage>
        <taxon>Eukaryota</taxon>
        <taxon>Fungi</taxon>
        <taxon>Dikarya</taxon>
        <taxon>Ascomycota</taxon>
        <taxon>Pezizomycotina</taxon>
        <taxon>Orbiliomycetes</taxon>
        <taxon>Orbiliales</taxon>
        <taxon>Orbiliaceae</taxon>
        <taxon>Orbilia</taxon>
    </lineage>
</organism>
<sequence>MEFSTPVFFKQPGSGGPEQNYGITCSSAFGGSQNLWAEFAVPTMAQPVSAMMSFHYNAQDQVPECDVNPDEVGVFRHWNSLRKKTPIPFEYLQSWQFLQQTVPWPHLQWPHHQWPRQQPKERPTDDEVESYVISHDIQGHIYPEYRDPVMFWCIVRKMYPTANLHQPWTIASLALIGHLFQDGADMRRQPREQGLSLRRTAFPDSWTPEIPRQVDTFDGYLSYLVPFGYQLILPSGDALQHGDTCLFDDSRGPLWAMQHPKDCRLYIRIVFAGPEGFPTYDNQAISDQFLNDEVVEDSSWDNITLVGSQDSSNASFTSSGSSETLVGEEDTTGDTWIGEDPEEWCNLSFNDIYDEPPKSSDTVPSIAKNAKGKRKRNGKIIDSHSQEDYPDINIDGVTLSNSRRVPNSFLLYRTWYSKVARLSDPTVKNVTISRTAADLWRVIPELEKRAWIERAATLRSVHKQRYPDYNYAPRKSAEIKRRRQNTEQDVPPSKRVRISIDAPKGKRKLYKDPADLETFPPTKRQKFKSADPEQDWVLLQHQQLAKECQKAAITDIESRIFATKEAQSTSRKRRFSEQENCEASSQGIKRKRVFVGNNGSIRDGYESFSGSYFGH</sequence>
<evidence type="ECO:0000259" key="5">
    <source>
        <dbReference type="PROSITE" id="PS50118"/>
    </source>
</evidence>
<feature type="region of interest" description="Disordered" evidence="4">
    <location>
        <begin position="310"/>
        <end position="337"/>
    </location>
</feature>